<dbReference type="InterPro" id="IPR004358">
    <property type="entry name" value="Sig_transdc_His_kin-like_C"/>
</dbReference>
<evidence type="ECO:0000256" key="10">
    <source>
        <dbReference type="ARBA" id="ARBA00022741"/>
    </source>
</evidence>
<dbReference type="PROSITE" id="PS50109">
    <property type="entry name" value="HIS_KIN"/>
    <property type="match status" value="1"/>
</dbReference>
<evidence type="ECO:0000256" key="4">
    <source>
        <dbReference type="ARBA" id="ARBA00004651"/>
    </source>
</evidence>
<proteinExistence type="predicted"/>
<dbReference type="Gene3D" id="6.10.340.10">
    <property type="match status" value="1"/>
</dbReference>
<feature type="domain" description="Histidine kinase" evidence="24">
    <location>
        <begin position="122"/>
        <end position="335"/>
    </location>
</feature>
<dbReference type="Pfam" id="PF13687">
    <property type="entry name" value="DUF4153"/>
    <property type="match status" value="1"/>
</dbReference>
<dbReference type="EMBL" id="LQZG01000002">
    <property type="protein sequence ID" value="OAB87740.1"/>
    <property type="molecule type" value="Genomic_DNA"/>
</dbReference>
<dbReference type="Proteomes" id="UP000076976">
    <property type="component" value="Unassembled WGS sequence"/>
</dbReference>
<evidence type="ECO:0000256" key="7">
    <source>
        <dbReference type="ARBA" id="ARBA00022553"/>
    </source>
</evidence>
<feature type="transmembrane region" description="Helical" evidence="23">
    <location>
        <begin position="679"/>
        <end position="701"/>
    </location>
</feature>
<dbReference type="CDD" id="cd06225">
    <property type="entry name" value="HAMP"/>
    <property type="match status" value="1"/>
</dbReference>
<feature type="transmembrane region" description="Helical" evidence="23">
    <location>
        <begin position="42"/>
        <end position="61"/>
    </location>
</feature>
<dbReference type="Pfam" id="PF00672">
    <property type="entry name" value="HAMP"/>
    <property type="match status" value="1"/>
</dbReference>
<evidence type="ECO:0000256" key="23">
    <source>
        <dbReference type="SAM" id="Phobius"/>
    </source>
</evidence>
<comment type="cofactor">
    <cofactor evidence="2">
        <name>Mn(2+)</name>
        <dbReference type="ChEBI" id="CHEBI:29035"/>
    </cofactor>
</comment>
<evidence type="ECO:0000256" key="13">
    <source>
        <dbReference type="ARBA" id="ARBA00022840"/>
    </source>
</evidence>
<dbReference type="SMART" id="SM00387">
    <property type="entry name" value="HATPase_c"/>
    <property type="match status" value="1"/>
</dbReference>
<evidence type="ECO:0000313" key="26">
    <source>
        <dbReference type="EMBL" id="OAB87740.1"/>
    </source>
</evidence>
<evidence type="ECO:0000256" key="15">
    <source>
        <dbReference type="ARBA" id="ARBA00022912"/>
    </source>
</evidence>
<feature type="transmembrane region" description="Helical" evidence="23">
    <location>
        <begin position="17"/>
        <end position="36"/>
    </location>
</feature>
<keyword evidence="7" id="KW-0597">Phosphoprotein</keyword>
<dbReference type="GO" id="GO:0005524">
    <property type="term" value="F:ATP binding"/>
    <property type="evidence" value="ECO:0007669"/>
    <property type="project" value="UniProtKB-KW"/>
</dbReference>
<sequence length="853" mass="89852">MDRHEPLAGVTSIRTRLAVLVGASVVVAALVGALGTDVGVPLWISLPVTIALALVVTRWLATGMTTPLREMTAAASRVAAGHYDVRVTDSGTAEISALSRALSSMARDLGAADEHRRRLVATVAHELRTPLAAQQALLENLVDGVTAPDDAALQQALHQSERLGALVADLLDLSRDDGRGAPMTPQRVPVRELLDRAVGEAALQGRSVELVARVDPEDLVVTADRGRLQQVLANLVDNALRHSPEAGTVTLRAALARPDHWSLTVEDEGPGLAPERAERLFDRFGSGGDAAGGTGLGLAIVGWVAAMHGGRVEALPPREGSSPGARLRMTLPLDPSARLQEPVMSTPDPALPAPTAPTVAPLPDVLDQPRGWVRRWWPERDERPQTRAVGVALAVGALAAVVLPGHDPGLGLLLVLVAGGVSLWVASPRRSRPLSFVVAALAVPLALTTVLRADFGLVVLALLSAAVLAMLACTGARSLPGVAAGVLAWPAAALRGLPLLDRTLRASARRGQVWSTVRVAAISLVLLLVFGGLLASSDAVLGSWVDAALPQIGDDAVFRVFTFVFFAGVTLCGLYVAINPPAVDAVEPSAAVGYRVPPREWQVPLVVVIAVFVAWLAAQAASLVGGHAYVLRTTGVTYAESAREGFAQLALVTALTIGLVSLVRTWGRAERAADRRLRTGLCTALCVLALLVVGSALRRMALYQEAYGWTVTRVAADLLEIWFGVVLLGVLVSLYVPWRRWSGRFVVLTGAATMIVLTVGDVSAFVAERNIARYEATGRIDIDYLTSMSADAAPTIHASSLPRDLRACALARWSDPDDGVPAGNLSRHRAQEISREYLGDPAAAACPSGPRWS</sequence>
<dbReference type="SUPFAM" id="SSF47384">
    <property type="entry name" value="Homodimeric domain of signal transducing histidine kinase"/>
    <property type="match status" value="1"/>
</dbReference>
<comment type="caution">
    <text evidence="26">The sequence shown here is derived from an EMBL/GenBank/DDBJ whole genome shotgun (WGS) entry which is preliminary data.</text>
</comment>
<keyword evidence="17" id="KW-0902">Two-component regulatory system</keyword>
<evidence type="ECO:0000256" key="22">
    <source>
        <dbReference type="ARBA" id="ARBA00041776"/>
    </source>
</evidence>
<evidence type="ECO:0000256" key="19">
    <source>
        <dbReference type="ARBA" id="ARBA00023026"/>
    </source>
</evidence>
<feature type="transmembrane region" description="Helical" evidence="23">
    <location>
        <begin position="384"/>
        <end position="403"/>
    </location>
</feature>
<protein>
    <recommendedName>
        <fullName evidence="21">Signal transduction histidine-protein kinase/phosphatase MprB</fullName>
        <ecNumber evidence="5">2.7.13.3</ecNumber>
    </recommendedName>
    <alternativeName>
        <fullName evidence="22">Mycobacterial persistence regulator B</fullName>
    </alternativeName>
</protein>
<keyword evidence="23" id="KW-0472">Membrane</keyword>
<keyword evidence="6" id="KW-1003">Cell membrane</keyword>
<feature type="transmembrane region" description="Helical" evidence="23">
    <location>
        <begin position="721"/>
        <end position="738"/>
    </location>
</feature>
<evidence type="ECO:0000259" key="25">
    <source>
        <dbReference type="PROSITE" id="PS50885"/>
    </source>
</evidence>
<keyword evidence="19" id="KW-0843">Virulence</keyword>
<dbReference type="CDD" id="cd00082">
    <property type="entry name" value="HisKA"/>
    <property type="match status" value="1"/>
</dbReference>
<feature type="transmembrane region" description="Helical" evidence="23">
    <location>
        <begin position="459"/>
        <end position="492"/>
    </location>
</feature>
<dbReference type="Pfam" id="PF00512">
    <property type="entry name" value="HisKA"/>
    <property type="match status" value="1"/>
</dbReference>
<keyword evidence="9 23" id="KW-0812">Transmembrane</keyword>
<evidence type="ECO:0000256" key="9">
    <source>
        <dbReference type="ARBA" id="ARBA00022692"/>
    </source>
</evidence>
<keyword evidence="15" id="KW-0904">Protein phosphatase</keyword>
<dbReference type="SUPFAM" id="SSF158472">
    <property type="entry name" value="HAMP domain-like"/>
    <property type="match status" value="1"/>
</dbReference>
<dbReference type="CDD" id="cd00075">
    <property type="entry name" value="HATPase"/>
    <property type="match status" value="1"/>
</dbReference>
<evidence type="ECO:0000256" key="17">
    <source>
        <dbReference type="ARBA" id="ARBA00023012"/>
    </source>
</evidence>
<dbReference type="InterPro" id="IPR050980">
    <property type="entry name" value="2C_sensor_his_kinase"/>
</dbReference>
<dbReference type="InterPro" id="IPR003594">
    <property type="entry name" value="HATPase_dom"/>
</dbReference>
<dbReference type="InterPro" id="IPR003660">
    <property type="entry name" value="HAMP_dom"/>
</dbReference>
<evidence type="ECO:0000256" key="11">
    <source>
        <dbReference type="ARBA" id="ARBA00022777"/>
    </source>
</evidence>
<dbReference type="Gene3D" id="1.10.287.130">
    <property type="match status" value="1"/>
</dbReference>
<evidence type="ECO:0000256" key="6">
    <source>
        <dbReference type="ARBA" id="ARBA00022475"/>
    </source>
</evidence>
<keyword evidence="12" id="KW-0378">Hydrolase</keyword>
<evidence type="ECO:0000256" key="5">
    <source>
        <dbReference type="ARBA" id="ARBA00012438"/>
    </source>
</evidence>
<dbReference type="STRING" id="262209.AWH69_06775"/>
<keyword evidence="11" id="KW-0418">Kinase</keyword>
<dbReference type="PANTHER" id="PTHR44936:SF9">
    <property type="entry name" value="SENSOR PROTEIN CREC"/>
    <property type="match status" value="1"/>
</dbReference>
<accession>A0A176QDM2</accession>
<evidence type="ECO:0000256" key="8">
    <source>
        <dbReference type="ARBA" id="ARBA00022679"/>
    </source>
</evidence>
<feature type="transmembrane region" description="Helical" evidence="23">
    <location>
        <begin position="513"/>
        <end position="536"/>
    </location>
</feature>
<evidence type="ECO:0000256" key="2">
    <source>
        <dbReference type="ARBA" id="ARBA00001936"/>
    </source>
</evidence>
<feature type="transmembrane region" description="Helical" evidence="23">
    <location>
        <begin position="603"/>
        <end position="625"/>
    </location>
</feature>
<dbReference type="InterPro" id="IPR036890">
    <property type="entry name" value="HATPase_C_sf"/>
</dbReference>
<feature type="transmembrane region" description="Helical" evidence="23">
    <location>
        <begin position="434"/>
        <end position="453"/>
    </location>
</feature>
<evidence type="ECO:0000256" key="21">
    <source>
        <dbReference type="ARBA" id="ARBA00040454"/>
    </source>
</evidence>
<evidence type="ECO:0000256" key="16">
    <source>
        <dbReference type="ARBA" id="ARBA00022989"/>
    </source>
</evidence>
<evidence type="ECO:0000256" key="12">
    <source>
        <dbReference type="ARBA" id="ARBA00022801"/>
    </source>
</evidence>
<keyword evidence="20" id="KW-0464">Manganese</keyword>
<reference evidence="26 27" key="1">
    <citation type="submission" date="2016-01" db="EMBL/GenBank/DDBJ databases">
        <title>Janibacter melonis strain CD11_4 genome sequencing and assembly.</title>
        <authorList>
            <person name="Nair G.R."/>
            <person name="Kaur G."/>
            <person name="Chander A.M."/>
            <person name="Mayilraj S."/>
        </authorList>
    </citation>
    <scope>NUCLEOTIDE SEQUENCE [LARGE SCALE GENOMIC DNA]</scope>
    <source>
        <strain evidence="26 27">CD11-4</strain>
    </source>
</reference>
<keyword evidence="13" id="KW-0067">ATP-binding</keyword>
<comment type="cofactor">
    <cofactor evidence="3">
        <name>Mg(2+)</name>
        <dbReference type="ChEBI" id="CHEBI:18420"/>
    </cofactor>
</comment>
<dbReference type="Pfam" id="PF02518">
    <property type="entry name" value="HATPase_c"/>
    <property type="match status" value="1"/>
</dbReference>
<dbReference type="Gene3D" id="3.30.565.10">
    <property type="entry name" value="Histidine kinase-like ATPase, C-terminal domain"/>
    <property type="match status" value="1"/>
</dbReference>
<feature type="domain" description="HAMP" evidence="25">
    <location>
        <begin position="62"/>
        <end position="114"/>
    </location>
</feature>
<dbReference type="GO" id="GO:0000155">
    <property type="term" value="F:phosphorelay sensor kinase activity"/>
    <property type="evidence" value="ECO:0007669"/>
    <property type="project" value="InterPro"/>
</dbReference>
<keyword evidence="14" id="KW-0460">Magnesium</keyword>
<dbReference type="PRINTS" id="PR00344">
    <property type="entry name" value="BCTRLSENSOR"/>
</dbReference>
<feature type="transmembrane region" description="Helical" evidence="23">
    <location>
        <begin position="556"/>
        <end position="578"/>
    </location>
</feature>
<name>A0A176QDM2_9MICO</name>
<gene>
    <name evidence="26" type="ORF">AWH69_06775</name>
</gene>
<evidence type="ECO:0000259" key="24">
    <source>
        <dbReference type="PROSITE" id="PS50109"/>
    </source>
</evidence>
<dbReference type="PROSITE" id="PS50885">
    <property type="entry name" value="HAMP"/>
    <property type="match status" value="1"/>
</dbReference>
<dbReference type="InterPro" id="IPR036097">
    <property type="entry name" value="HisK_dim/P_sf"/>
</dbReference>
<keyword evidence="18" id="KW-0346">Stress response</keyword>
<dbReference type="InterPro" id="IPR025291">
    <property type="entry name" value="DUF4153"/>
</dbReference>
<feature type="transmembrane region" description="Helical" evidence="23">
    <location>
        <begin position="409"/>
        <end position="427"/>
    </location>
</feature>
<keyword evidence="16 23" id="KW-1133">Transmembrane helix</keyword>
<comment type="catalytic activity">
    <reaction evidence="1">
        <text>ATP + protein L-histidine = ADP + protein N-phospho-L-histidine.</text>
        <dbReference type="EC" id="2.7.13.3"/>
    </reaction>
</comment>
<dbReference type="PANTHER" id="PTHR44936">
    <property type="entry name" value="SENSOR PROTEIN CREC"/>
    <property type="match status" value="1"/>
</dbReference>
<feature type="transmembrane region" description="Helical" evidence="23">
    <location>
        <begin position="645"/>
        <end position="667"/>
    </location>
</feature>
<dbReference type="EC" id="2.7.13.3" evidence="5"/>
<evidence type="ECO:0000256" key="18">
    <source>
        <dbReference type="ARBA" id="ARBA00023016"/>
    </source>
</evidence>
<organism evidence="26 27">
    <name type="scientific">Janibacter melonis</name>
    <dbReference type="NCBI Taxonomy" id="262209"/>
    <lineage>
        <taxon>Bacteria</taxon>
        <taxon>Bacillati</taxon>
        <taxon>Actinomycetota</taxon>
        <taxon>Actinomycetes</taxon>
        <taxon>Micrococcales</taxon>
        <taxon>Intrasporangiaceae</taxon>
        <taxon>Janibacter</taxon>
    </lineage>
</organism>
<evidence type="ECO:0000256" key="1">
    <source>
        <dbReference type="ARBA" id="ARBA00000085"/>
    </source>
</evidence>
<evidence type="ECO:0000256" key="20">
    <source>
        <dbReference type="ARBA" id="ARBA00023211"/>
    </source>
</evidence>
<dbReference type="SMART" id="SM00304">
    <property type="entry name" value="HAMP"/>
    <property type="match status" value="1"/>
</dbReference>
<comment type="subcellular location">
    <subcellularLocation>
        <location evidence="4">Cell membrane</location>
        <topology evidence="4">Multi-pass membrane protein</topology>
    </subcellularLocation>
</comment>
<dbReference type="SMART" id="SM00388">
    <property type="entry name" value="HisKA"/>
    <property type="match status" value="1"/>
</dbReference>
<keyword evidence="8" id="KW-0808">Transferase</keyword>
<dbReference type="GO" id="GO:0005886">
    <property type="term" value="C:plasma membrane"/>
    <property type="evidence" value="ECO:0007669"/>
    <property type="project" value="UniProtKB-SubCell"/>
</dbReference>
<keyword evidence="27" id="KW-1185">Reference proteome</keyword>
<feature type="transmembrane region" description="Helical" evidence="23">
    <location>
        <begin position="745"/>
        <end position="767"/>
    </location>
</feature>
<dbReference type="InterPro" id="IPR005467">
    <property type="entry name" value="His_kinase_dom"/>
</dbReference>
<evidence type="ECO:0000313" key="27">
    <source>
        <dbReference type="Proteomes" id="UP000076976"/>
    </source>
</evidence>
<dbReference type="InterPro" id="IPR003661">
    <property type="entry name" value="HisK_dim/P_dom"/>
</dbReference>
<keyword evidence="10" id="KW-0547">Nucleotide-binding</keyword>
<dbReference type="AlphaFoldDB" id="A0A176QDM2"/>
<evidence type="ECO:0000256" key="3">
    <source>
        <dbReference type="ARBA" id="ARBA00001946"/>
    </source>
</evidence>
<dbReference type="RefSeq" id="WP_068273412.1">
    <property type="nucleotide sequence ID" value="NZ_LQZG01000002.1"/>
</dbReference>
<dbReference type="GO" id="GO:0004721">
    <property type="term" value="F:phosphoprotein phosphatase activity"/>
    <property type="evidence" value="ECO:0007669"/>
    <property type="project" value="UniProtKB-KW"/>
</dbReference>
<dbReference type="SUPFAM" id="SSF55874">
    <property type="entry name" value="ATPase domain of HSP90 chaperone/DNA topoisomerase II/histidine kinase"/>
    <property type="match status" value="1"/>
</dbReference>
<evidence type="ECO:0000256" key="14">
    <source>
        <dbReference type="ARBA" id="ARBA00022842"/>
    </source>
</evidence>